<evidence type="ECO:0000256" key="1">
    <source>
        <dbReference type="ARBA" id="ARBA00007812"/>
    </source>
</evidence>
<dbReference type="GO" id="GO:0005948">
    <property type="term" value="C:acetolactate synthase complex"/>
    <property type="evidence" value="ECO:0007669"/>
    <property type="project" value="TreeGrafter"/>
</dbReference>
<dbReference type="eggNOG" id="COG0028">
    <property type="taxonomic scope" value="Bacteria"/>
</dbReference>
<dbReference type="SUPFAM" id="SSF52467">
    <property type="entry name" value="DHS-like NAD/FAD-binding domain"/>
    <property type="match status" value="1"/>
</dbReference>
<feature type="domain" description="Thiamine pyrophosphate enzyme central" evidence="4">
    <location>
        <begin position="198"/>
        <end position="334"/>
    </location>
</feature>
<dbReference type="InterPro" id="IPR029035">
    <property type="entry name" value="DHS-like_NAD/FAD-binding_dom"/>
</dbReference>
<dbReference type="Pfam" id="PF02776">
    <property type="entry name" value="TPP_enzyme_N"/>
    <property type="match status" value="1"/>
</dbReference>
<evidence type="ECO:0000259" key="4">
    <source>
        <dbReference type="Pfam" id="PF00205"/>
    </source>
</evidence>
<dbReference type="Gene3D" id="3.40.50.970">
    <property type="match status" value="2"/>
</dbReference>
<dbReference type="InterPro" id="IPR029061">
    <property type="entry name" value="THDP-binding"/>
</dbReference>
<dbReference type="InterPro" id="IPR000399">
    <property type="entry name" value="TPP-bd_CS"/>
</dbReference>
<organism evidence="7 8">
    <name type="scientific">Sphaerobacter thermophilus (strain ATCC 49802 / DSM 20745 / KCCM 41009 / NCIMB 13125 / S 6022)</name>
    <dbReference type="NCBI Taxonomy" id="479434"/>
    <lineage>
        <taxon>Bacteria</taxon>
        <taxon>Pseudomonadati</taxon>
        <taxon>Thermomicrobiota</taxon>
        <taxon>Thermomicrobia</taxon>
        <taxon>Sphaerobacterales</taxon>
        <taxon>Sphaerobacterineae</taxon>
        <taxon>Sphaerobacteraceae</taxon>
        <taxon>Sphaerobacter</taxon>
    </lineage>
</organism>
<dbReference type="InterPro" id="IPR012001">
    <property type="entry name" value="Thiamin_PyroP_enz_TPP-bd_dom"/>
</dbReference>
<gene>
    <name evidence="7" type="ordered locus">Sthe_1182</name>
</gene>
<dbReference type="KEGG" id="sti:Sthe_1182"/>
<reference evidence="7 8" key="2">
    <citation type="journal article" date="2010" name="Stand. Genomic Sci.">
        <title>Complete genome sequence of Desulfohalobium retbaense type strain (HR(100)).</title>
        <authorList>
            <person name="Spring S."/>
            <person name="Nolan M."/>
            <person name="Lapidus A."/>
            <person name="Glavina Del Rio T."/>
            <person name="Copeland A."/>
            <person name="Tice H."/>
            <person name="Cheng J.F."/>
            <person name="Lucas S."/>
            <person name="Land M."/>
            <person name="Chen F."/>
            <person name="Bruce D."/>
            <person name="Goodwin L."/>
            <person name="Pitluck S."/>
            <person name="Ivanova N."/>
            <person name="Mavromatis K."/>
            <person name="Mikhailova N."/>
            <person name="Pati A."/>
            <person name="Chen A."/>
            <person name="Palaniappan K."/>
            <person name="Hauser L."/>
            <person name="Chang Y.J."/>
            <person name="Jeffries C.D."/>
            <person name="Munk C."/>
            <person name="Kiss H."/>
            <person name="Chain P."/>
            <person name="Han C."/>
            <person name="Brettin T."/>
            <person name="Detter J.C."/>
            <person name="Schuler E."/>
            <person name="Goker M."/>
            <person name="Rohde M."/>
            <person name="Bristow J."/>
            <person name="Eisen J.A."/>
            <person name="Markowitz V."/>
            <person name="Hugenholtz P."/>
            <person name="Kyrpides N.C."/>
            <person name="Klenk H.P."/>
        </authorList>
    </citation>
    <scope>NUCLEOTIDE SEQUENCE [LARGE SCALE GENOMIC DNA]</scope>
    <source>
        <strain evidence="8">ATCC 49802 / DSM 20745 / S 6022</strain>
    </source>
</reference>
<dbReference type="Pfam" id="PF02775">
    <property type="entry name" value="TPP_enzyme_C"/>
    <property type="match status" value="1"/>
</dbReference>
<dbReference type="AlphaFoldDB" id="D1C300"/>
<dbReference type="PANTHER" id="PTHR18968:SF167">
    <property type="entry name" value="ACETOLACTATE SYNTHASE LARGE SUBUNIT ILVB2-RELATED"/>
    <property type="match status" value="1"/>
</dbReference>
<keyword evidence="8" id="KW-1185">Reference proteome</keyword>
<feature type="domain" description="Thiamine pyrophosphate enzyme N-terminal TPP-binding" evidence="6">
    <location>
        <begin position="10"/>
        <end position="127"/>
    </location>
</feature>
<dbReference type="GO" id="GO:0000287">
    <property type="term" value="F:magnesium ion binding"/>
    <property type="evidence" value="ECO:0007669"/>
    <property type="project" value="InterPro"/>
</dbReference>
<dbReference type="PANTHER" id="PTHR18968">
    <property type="entry name" value="THIAMINE PYROPHOSPHATE ENZYMES"/>
    <property type="match status" value="1"/>
</dbReference>
<evidence type="ECO:0000313" key="7">
    <source>
        <dbReference type="EMBL" id="ACZ38617.1"/>
    </source>
</evidence>
<sequence>MTMSVKRKVRGGVALIKALEAHGVRTTFGIPGVHTLDAYDALYDSDHIATILPRHEQGAGYMADGAYRATGKPGVALIVTGPGVTNVVTAAGEAFADSSRIVIIATNLERKYLDTLEGNLHEMKDQMGVMRPVTKWAHRVMSAKEIPGAVAEAFRQVQTGRGRPVYLEIPIDVMAEEVEIDELPVGEGERTAPNPEQVAEAADLIAAANRVFIFAGGGCDDEEVSPLLRELAHELGAPVCTSLMGKGAIPEDDDCAVGAFGYRWSPESPIASLMKGSDLTIAIGTGLGVRTTAQGTMPLPTPLIHIDIDPHEIGRRYPTAVGIVADAALTLKALLEAVRAGKRPKERWSVEEIRAVREANFQPANERAERYVAYLRALREATPRDAIVTCDMTMMCYEAVRYFPVYEPRTFTFPRGFGTLGSSLPTALGAKIARPDRKVVSLNGDGGFQFTMQELGAAAHHRIPVTIVIFNDSTHTAVKVAQREAYPGRYIDVDLVNPDYVKLAGAYGITAVRAESPAALSEALASALQREEPVLIDVPIKLEQY</sequence>
<dbReference type="GO" id="GO:0009099">
    <property type="term" value="P:L-valine biosynthetic process"/>
    <property type="evidence" value="ECO:0007669"/>
    <property type="project" value="TreeGrafter"/>
</dbReference>
<dbReference type="Proteomes" id="UP000002027">
    <property type="component" value="Chromosome 1"/>
</dbReference>
<dbReference type="STRING" id="479434.Sthe_1182"/>
<dbReference type="InParanoid" id="D1C300"/>
<dbReference type="FunFam" id="3.40.50.970:FF:000007">
    <property type="entry name" value="Acetolactate synthase"/>
    <property type="match status" value="1"/>
</dbReference>
<accession>D1C300</accession>
<dbReference type="Pfam" id="PF00205">
    <property type="entry name" value="TPP_enzyme_M"/>
    <property type="match status" value="1"/>
</dbReference>
<proteinExistence type="inferred from homology"/>
<evidence type="ECO:0000256" key="2">
    <source>
        <dbReference type="ARBA" id="ARBA00023052"/>
    </source>
</evidence>
<evidence type="ECO:0000259" key="5">
    <source>
        <dbReference type="Pfam" id="PF02775"/>
    </source>
</evidence>
<dbReference type="EMBL" id="CP001823">
    <property type="protein sequence ID" value="ACZ38617.1"/>
    <property type="molecule type" value="Genomic_DNA"/>
</dbReference>
<evidence type="ECO:0000256" key="3">
    <source>
        <dbReference type="RuleBase" id="RU362132"/>
    </source>
</evidence>
<dbReference type="InterPro" id="IPR012000">
    <property type="entry name" value="Thiamin_PyroP_enz_cen_dom"/>
</dbReference>
<reference evidence="8" key="1">
    <citation type="submission" date="2009-11" db="EMBL/GenBank/DDBJ databases">
        <title>The complete chromosome 1 of Sphaerobacter thermophilus DSM 20745.</title>
        <authorList>
            <person name="Lucas S."/>
            <person name="Copeland A."/>
            <person name="Lapidus A."/>
            <person name="Glavina del Rio T."/>
            <person name="Dalin E."/>
            <person name="Tice H."/>
            <person name="Bruce D."/>
            <person name="Goodwin L."/>
            <person name="Pitluck S."/>
            <person name="Kyrpides N."/>
            <person name="Mavromatis K."/>
            <person name="Ivanova N."/>
            <person name="Mikhailova N."/>
            <person name="LaButti K.M."/>
            <person name="Clum A."/>
            <person name="Sun H.I."/>
            <person name="Brettin T."/>
            <person name="Detter J.C."/>
            <person name="Han C."/>
            <person name="Larimer F."/>
            <person name="Land M."/>
            <person name="Hauser L."/>
            <person name="Markowitz V."/>
            <person name="Cheng J.F."/>
            <person name="Hugenholtz P."/>
            <person name="Woyke T."/>
            <person name="Wu D."/>
            <person name="Steenblock K."/>
            <person name="Schneider S."/>
            <person name="Pukall R."/>
            <person name="Goeker M."/>
            <person name="Klenk H.P."/>
            <person name="Eisen J.A."/>
        </authorList>
    </citation>
    <scope>NUCLEOTIDE SEQUENCE [LARGE SCALE GENOMIC DNA]</scope>
    <source>
        <strain evidence="8">ATCC 49802 / DSM 20745 / S 6022</strain>
    </source>
</reference>
<comment type="similarity">
    <text evidence="1 3">Belongs to the TPP enzyme family.</text>
</comment>
<evidence type="ECO:0000259" key="6">
    <source>
        <dbReference type="Pfam" id="PF02776"/>
    </source>
</evidence>
<dbReference type="GO" id="GO:0003984">
    <property type="term" value="F:acetolactate synthase activity"/>
    <property type="evidence" value="ECO:0007669"/>
    <property type="project" value="TreeGrafter"/>
</dbReference>
<dbReference type="GO" id="GO:0050660">
    <property type="term" value="F:flavin adenine dinucleotide binding"/>
    <property type="evidence" value="ECO:0007669"/>
    <property type="project" value="TreeGrafter"/>
</dbReference>
<protein>
    <submittedName>
        <fullName evidence="7">Thiamine pyrophosphate protein domain protein TPP-binding protein</fullName>
    </submittedName>
</protein>
<keyword evidence="2 3" id="KW-0786">Thiamine pyrophosphate</keyword>
<feature type="domain" description="Thiamine pyrophosphate enzyme TPP-binding" evidence="5">
    <location>
        <begin position="393"/>
        <end position="538"/>
    </location>
</feature>
<dbReference type="SUPFAM" id="SSF52518">
    <property type="entry name" value="Thiamin diphosphate-binding fold (THDP-binding)"/>
    <property type="match status" value="2"/>
</dbReference>
<dbReference type="HOGENOM" id="CLU_013748_3_1_0"/>
<dbReference type="InterPro" id="IPR045229">
    <property type="entry name" value="TPP_enz"/>
</dbReference>
<dbReference type="CDD" id="cd00568">
    <property type="entry name" value="TPP_enzymes"/>
    <property type="match status" value="1"/>
</dbReference>
<dbReference type="InterPro" id="IPR011766">
    <property type="entry name" value="TPP_enzyme_TPP-bd"/>
</dbReference>
<name>D1C300_SPHTD</name>
<evidence type="ECO:0000313" key="8">
    <source>
        <dbReference type="Proteomes" id="UP000002027"/>
    </source>
</evidence>
<dbReference type="RefSeq" id="WP_012871664.1">
    <property type="nucleotide sequence ID" value="NC_013523.1"/>
</dbReference>
<dbReference type="Gene3D" id="3.40.50.1220">
    <property type="entry name" value="TPP-binding domain"/>
    <property type="match status" value="1"/>
</dbReference>
<dbReference type="PROSITE" id="PS00187">
    <property type="entry name" value="TPP_ENZYMES"/>
    <property type="match status" value="1"/>
</dbReference>
<dbReference type="GO" id="GO:0030976">
    <property type="term" value="F:thiamine pyrophosphate binding"/>
    <property type="evidence" value="ECO:0007669"/>
    <property type="project" value="InterPro"/>
</dbReference>
<dbReference type="GO" id="GO:0009097">
    <property type="term" value="P:isoleucine biosynthetic process"/>
    <property type="evidence" value="ECO:0007669"/>
    <property type="project" value="TreeGrafter"/>
</dbReference>
<dbReference type="CDD" id="cd07035">
    <property type="entry name" value="TPP_PYR_POX_like"/>
    <property type="match status" value="1"/>
</dbReference>